<name>A0ABN9S0W7_9DINO</name>
<evidence type="ECO:0000313" key="2">
    <source>
        <dbReference type="EMBL" id="CAK0824529.1"/>
    </source>
</evidence>
<feature type="region of interest" description="Disordered" evidence="1">
    <location>
        <begin position="146"/>
        <end position="165"/>
    </location>
</feature>
<proteinExistence type="predicted"/>
<accession>A0ABN9S0W7</accession>
<feature type="region of interest" description="Disordered" evidence="1">
    <location>
        <begin position="18"/>
        <end position="110"/>
    </location>
</feature>
<evidence type="ECO:0000313" key="3">
    <source>
        <dbReference type="Proteomes" id="UP001189429"/>
    </source>
</evidence>
<sequence>MDRPGFSNKNNAVVADARSVLDGDDADGGAAAAGNVDIERAPRQPSPPLQPRRPPLEPPPLEPPRRESSSLRGPPSWSEEPPAAPPPRSPAQPREPPAQAGEPLPQRGEELQDAFLPQDGAPQRLQPGAAVLSAPLSYSGPLLTPPTQDIRSMAEESPSCGAGSAPAASGAACWRRGCQTAPAGGTTACSAGGATACWRACCWNHRCPWRAITSAQSPPAARSSGTAASP</sequence>
<reference evidence="2" key="1">
    <citation type="submission" date="2023-10" db="EMBL/GenBank/DDBJ databases">
        <authorList>
            <person name="Chen Y."/>
            <person name="Shah S."/>
            <person name="Dougan E. K."/>
            <person name="Thang M."/>
            <person name="Chan C."/>
        </authorList>
    </citation>
    <scope>NUCLEOTIDE SEQUENCE [LARGE SCALE GENOMIC DNA]</scope>
</reference>
<protein>
    <submittedName>
        <fullName evidence="2">Uncharacterized protein</fullName>
    </submittedName>
</protein>
<comment type="caution">
    <text evidence="2">The sequence shown here is derived from an EMBL/GenBank/DDBJ whole genome shotgun (WGS) entry which is preliminary data.</text>
</comment>
<evidence type="ECO:0000256" key="1">
    <source>
        <dbReference type="SAM" id="MobiDB-lite"/>
    </source>
</evidence>
<keyword evidence="3" id="KW-1185">Reference proteome</keyword>
<feature type="compositionally biased region" description="Pro residues" evidence="1">
    <location>
        <begin position="82"/>
        <end position="96"/>
    </location>
</feature>
<feature type="compositionally biased region" description="Pro residues" evidence="1">
    <location>
        <begin position="44"/>
        <end position="62"/>
    </location>
</feature>
<organism evidence="2 3">
    <name type="scientific">Prorocentrum cordatum</name>
    <dbReference type="NCBI Taxonomy" id="2364126"/>
    <lineage>
        <taxon>Eukaryota</taxon>
        <taxon>Sar</taxon>
        <taxon>Alveolata</taxon>
        <taxon>Dinophyceae</taxon>
        <taxon>Prorocentrales</taxon>
        <taxon>Prorocentraceae</taxon>
        <taxon>Prorocentrum</taxon>
    </lineage>
</organism>
<gene>
    <name evidence="2" type="ORF">PCOR1329_LOCUS24918</name>
</gene>
<dbReference type="EMBL" id="CAUYUJ010008646">
    <property type="protein sequence ID" value="CAK0824529.1"/>
    <property type="molecule type" value="Genomic_DNA"/>
</dbReference>
<feature type="compositionally biased region" description="Low complexity" evidence="1">
    <location>
        <begin position="70"/>
        <end position="81"/>
    </location>
</feature>
<dbReference type="Proteomes" id="UP001189429">
    <property type="component" value="Unassembled WGS sequence"/>
</dbReference>